<evidence type="ECO:0000313" key="1">
    <source>
        <dbReference type="EMBL" id="KAA3768473.1"/>
    </source>
</evidence>
<dbReference type="PANTHER" id="PTHR47406">
    <property type="entry name" value="COAGULATION FACTOR 5/8 TYPE, C-TERMINAL"/>
    <property type="match status" value="1"/>
</dbReference>
<evidence type="ECO:0000313" key="2">
    <source>
        <dbReference type="Proteomes" id="UP000422221"/>
    </source>
</evidence>
<name>A0A7J4XM84_9BACE</name>
<dbReference type="PROSITE" id="PS51257">
    <property type="entry name" value="PROKAR_LIPOPROTEIN"/>
    <property type="match status" value="1"/>
</dbReference>
<dbReference type="Pfam" id="PF16126">
    <property type="entry name" value="DUF4838"/>
    <property type="match status" value="1"/>
</dbReference>
<dbReference type="Proteomes" id="UP000422221">
    <property type="component" value="Unassembled WGS sequence"/>
</dbReference>
<organism evidence="1 2">
    <name type="scientific">Bacteroides salyersiae</name>
    <dbReference type="NCBI Taxonomy" id="291644"/>
    <lineage>
        <taxon>Bacteria</taxon>
        <taxon>Pseudomonadati</taxon>
        <taxon>Bacteroidota</taxon>
        <taxon>Bacteroidia</taxon>
        <taxon>Bacteroidales</taxon>
        <taxon>Bacteroidaceae</taxon>
        <taxon>Bacteroides</taxon>
    </lineage>
</organism>
<protein>
    <submittedName>
        <fullName evidence="1">DUF4838 domain-containing protein</fullName>
    </submittedName>
</protein>
<sequence length="721" mass="82505">MHRFIFHSNKVSFIIEIVILCYFLIGCGTQGHTEPTLLSKEGYLVSISDYATEEDTRWAKYLYDHLKKRAEDEDMIAFGVSEKDMFRIIVQIDPALKNDFKVETHANGIKLITSGPKKMLWLQYQIMKKIGDMDKRIESSDLPPALVNLNDTCGSFAFKYQSIYSPTGLHPDYPGITGLDNFDESWGIWGHNLGKVLGKDLDEFYATIDKKKYEEQLCFSSDAIYRRIENYIIDNYGEKKTTRFVIAPNDDPSACMCPACKALGNTSGNATPTVTQLITRLAKRFPHHLFFTTSYLSTRQVPAMELPSNIGVLISAIELPLRLVNKKHTQEKQFIQSLKQWKNVTKQIYVWDYINNFDDYLTPFPILRIARDRLAFFRENGVSGVFFNGSGYDYSSFDDIKTFALSALLINPELSVEELIGKYTAQAYPRSKKLLTSYYCNLENRIQPGKRLHMYAGVQEAEKAFLPAAEFVKFYNELSTLTDEAKGDERKKLHMLRTALSFTRLELGRIHNFTPYGYACRKGEKIETIPETGDWLNRLNEHEAFPEMRYYNEASDGIDNYCEEWKQYIAQPMSSPNLLLGEKLTAGSKLDENYTDLSVLTDGTCGLPGSYHFGWFISSSGDLILNLPKKAADRTGKLCIRFLHLPRHRIYTPQSVELLKDGEFYKKFPRLPGNTGEKGEITESCLPVELKSNQQLTLRIKRADKKKAQIAIDEVSFIPQK</sequence>
<accession>A0A7J4XM84</accession>
<dbReference type="InterPro" id="IPR032287">
    <property type="entry name" value="DUF4838"/>
</dbReference>
<comment type="caution">
    <text evidence="1">The sequence shown here is derived from an EMBL/GenBank/DDBJ whole genome shotgun (WGS) entry which is preliminary data.</text>
</comment>
<dbReference type="EMBL" id="VWMK01000003">
    <property type="protein sequence ID" value="KAA3768473.1"/>
    <property type="molecule type" value="Genomic_DNA"/>
</dbReference>
<dbReference type="PANTHER" id="PTHR47406:SF2">
    <property type="entry name" value="ALPHA GLUCURONIDASE N-TERMINAL DOMAIN-CONTAINING PROTEIN"/>
    <property type="match status" value="1"/>
</dbReference>
<dbReference type="RefSeq" id="WP_130058067.1">
    <property type="nucleotide sequence ID" value="NZ_JADNPJ010000003.1"/>
</dbReference>
<gene>
    <name evidence="1" type="ORF">F3F73_03995</name>
</gene>
<dbReference type="AlphaFoldDB" id="A0A7J4XM84"/>
<proteinExistence type="predicted"/>
<reference evidence="1 2" key="1">
    <citation type="journal article" date="2019" name="Nat. Med.">
        <title>A library of human gut bacterial isolates paired with longitudinal multiomics data enables mechanistic microbiome research.</title>
        <authorList>
            <person name="Poyet M."/>
            <person name="Groussin M."/>
            <person name="Gibbons S.M."/>
            <person name="Avila-Pacheco J."/>
            <person name="Jiang X."/>
            <person name="Kearney S.M."/>
            <person name="Perrotta A.R."/>
            <person name="Berdy B."/>
            <person name="Zhao S."/>
            <person name="Lieberman T.D."/>
            <person name="Swanson P.K."/>
            <person name="Smith M."/>
            <person name="Roesemann S."/>
            <person name="Alexander J.E."/>
            <person name="Rich S.A."/>
            <person name="Livny J."/>
            <person name="Vlamakis H."/>
            <person name="Clish C."/>
            <person name="Bullock K."/>
            <person name="Deik A."/>
            <person name="Scott J."/>
            <person name="Pierce K.A."/>
            <person name="Xavier R.J."/>
            <person name="Alm E.J."/>
        </authorList>
    </citation>
    <scope>NUCLEOTIDE SEQUENCE [LARGE SCALE GENOMIC DNA]</scope>
    <source>
        <strain evidence="1 2">BIOML-A10</strain>
    </source>
</reference>